<dbReference type="Gene3D" id="3.40.640.10">
    <property type="entry name" value="Type I PLP-dependent aspartate aminotransferase-like (Major domain)"/>
    <property type="match status" value="1"/>
</dbReference>
<dbReference type="InterPro" id="IPR049704">
    <property type="entry name" value="Aminotrans_3_PPA_site"/>
</dbReference>
<comment type="cofactor">
    <cofactor evidence="1">
        <name>pyridoxal 5'-phosphate</name>
        <dbReference type="ChEBI" id="CHEBI:597326"/>
    </cofactor>
</comment>
<accession>A0ABN1IXC3</accession>
<name>A0ABN1IXC3_9GAMM</name>
<dbReference type="InterPro" id="IPR015421">
    <property type="entry name" value="PyrdxlP-dep_Trfase_major"/>
</dbReference>
<comment type="caution">
    <text evidence="4">The sequence shown here is derived from an EMBL/GenBank/DDBJ whole genome shotgun (WGS) entry which is preliminary data.</text>
</comment>
<evidence type="ECO:0000256" key="2">
    <source>
        <dbReference type="ARBA" id="ARBA00022898"/>
    </source>
</evidence>
<gene>
    <name evidence="4" type="primary">hemL_2</name>
    <name evidence="4" type="ORF">GCM10009105_35290</name>
</gene>
<dbReference type="Gene3D" id="3.90.1150.10">
    <property type="entry name" value="Aspartate Aminotransferase, domain 1"/>
    <property type="match status" value="1"/>
</dbReference>
<sequence length="482" mass="51656">MLPAEFPIPRPRAVDPPFGVASLNIDSSKNPPAATDARLVAGLDTARSADLFDAACKLIPGGVNSTARATWSGWSPYPLFVESGQGSRLRDVDGNEYIDYLLGLGPMIFGHRPARVTQAVVDFIQSRGTVFALPTADEARLAQKIIDAVPSVEQVRLCNTGTEAVLYATRLARAFTKRNKIIRFEGMYHGFSDGVYWSKHPSIDKAGPDDRPIPVPQGPGMPKGVEENLIILPWNDAQVLADVIAREGDSIAAVLTEPVMCNTGCILPKPGYLEAMRELTQKHGIVLIFDEVITGFRLGLAGAQGRLGIRPDLSVFAKGIGGGFPVAAMGGRADIMALVANGTVSMAGTYSANGIAISAANAALDELATPGLYAKLDAVSDELRLGLAKVLRDAGLPAYVVGIGPLMQVWFAKEEIHNYRDAERHADQEIFRRWWQGMLSKGVLFHPGAYENLFVSTAHTHADVAATLDAARHVAADLARTL</sequence>
<dbReference type="InterPro" id="IPR005814">
    <property type="entry name" value="Aminotrans_3"/>
</dbReference>
<dbReference type="EMBL" id="BAAAEU010000025">
    <property type="protein sequence ID" value="GAA0723347.1"/>
    <property type="molecule type" value="Genomic_DNA"/>
</dbReference>
<dbReference type="PROSITE" id="PS00600">
    <property type="entry name" value="AA_TRANSFER_CLASS_3"/>
    <property type="match status" value="1"/>
</dbReference>
<evidence type="ECO:0000313" key="4">
    <source>
        <dbReference type="EMBL" id="GAA0723347.1"/>
    </source>
</evidence>
<evidence type="ECO:0000313" key="5">
    <source>
        <dbReference type="Proteomes" id="UP001501523"/>
    </source>
</evidence>
<dbReference type="NCBIfam" id="NF000818">
    <property type="entry name" value="PRK00062.1"/>
    <property type="match status" value="1"/>
</dbReference>
<evidence type="ECO:0000256" key="3">
    <source>
        <dbReference type="RuleBase" id="RU003560"/>
    </source>
</evidence>
<keyword evidence="2 3" id="KW-0663">Pyridoxal phosphate</keyword>
<proteinExistence type="inferred from homology"/>
<dbReference type="PANTHER" id="PTHR43713:SF3">
    <property type="entry name" value="GLUTAMATE-1-SEMIALDEHYDE 2,1-AMINOMUTASE 1, CHLOROPLASTIC-RELATED"/>
    <property type="match status" value="1"/>
</dbReference>
<evidence type="ECO:0000256" key="1">
    <source>
        <dbReference type="ARBA" id="ARBA00001933"/>
    </source>
</evidence>
<dbReference type="Pfam" id="PF00202">
    <property type="entry name" value="Aminotran_3"/>
    <property type="match status" value="1"/>
</dbReference>
<comment type="similarity">
    <text evidence="3">Belongs to the class-III pyridoxal-phosphate-dependent aminotransferase family.</text>
</comment>
<reference evidence="4 5" key="1">
    <citation type="journal article" date="2019" name="Int. J. Syst. Evol. Microbiol.">
        <title>The Global Catalogue of Microorganisms (GCM) 10K type strain sequencing project: providing services to taxonomists for standard genome sequencing and annotation.</title>
        <authorList>
            <consortium name="The Broad Institute Genomics Platform"/>
            <consortium name="The Broad Institute Genome Sequencing Center for Infectious Disease"/>
            <person name="Wu L."/>
            <person name="Ma J."/>
        </authorList>
    </citation>
    <scope>NUCLEOTIDE SEQUENCE [LARGE SCALE GENOMIC DNA]</scope>
    <source>
        <strain evidence="4 5">JCM 15421</strain>
    </source>
</reference>
<dbReference type="CDD" id="cd00610">
    <property type="entry name" value="OAT_like"/>
    <property type="match status" value="1"/>
</dbReference>
<dbReference type="InterPro" id="IPR015422">
    <property type="entry name" value="PyrdxlP-dep_Trfase_small"/>
</dbReference>
<dbReference type="SUPFAM" id="SSF53383">
    <property type="entry name" value="PLP-dependent transferases"/>
    <property type="match status" value="1"/>
</dbReference>
<protein>
    <submittedName>
        <fullName evidence="4">Glutamate-1-semialdehyde 2,1-aminomutase</fullName>
    </submittedName>
</protein>
<dbReference type="Proteomes" id="UP001501523">
    <property type="component" value="Unassembled WGS sequence"/>
</dbReference>
<dbReference type="InterPro" id="IPR015424">
    <property type="entry name" value="PyrdxlP-dep_Trfase"/>
</dbReference>
<keyword evidence="5" id="KW-1185">Reference proteome</keyword>
<dbReference type="PANTHER" id="PTHR43713">
    <property type="entry name" value="GLUTAMATE-1-SEMIALDEHYDE 2,1-AMINOMUTASE"/>
    <property type="match status" value="1"/>
</dbReference>
<organism evidence="4 5">
    <name type="scientific">Dokdonella soli</name>
    <dbReference type="NCBI Taxonomy" id="529810"/>
    <lineage>
        <taxon>Bacteria</taxon>
        <taxon>Pseudomonadati</taxon>
        <taxon>Pseudomonadota</taxon>
        <taxon>Gammaproteobacteria</taxon>
        <taxon>Lysobacterales</taxon>
        <taxon>Rhodanobacteraceae</taxon>
        <taxon>Dokdonella</taxon>
    </lineage>
</organism>